<evidence type="ECO:0000256" key="1">
    <source>
        <dbReference type="SAM" id="MobiDB-lite"/>
    </source>
</evidence>
<organism evidence="2 3">
    <name type="scientific">Punica granatum</name>
    <name type="common">Pomegranate</name>
    <dbReference type="NCBI Taxonomy" id="22663"/>
    <lineage>
        <taxon>Eukaryota</taxon>
        <taxon>Viridiplantae</taxon>
        <taxon>Streptophyta</taxon>
        <taxon>Embryophyta</taxon>
        <taxon>Tracheophyta</taxon>
        <taxon>Spermatophyta</taxon>
        <taxon>Magnoliopsida</taxon>
        <taxon>eudicotyledons</taxon>
        <taxon>Gunneridae</taxon>
        <taxon>Pentapetalae</taxon>
        <taxon>rosids</taxon>
        <taxon>malvids</taxon>
        <taxon>Myrtales</taxon>
        <taxon>Lythraceae</taxon>
        <taxon>Punica</taxon>
    </lineage>
</organism>
<feature type="region of interest" description="Disordered" evidence="1">
    <location>
        <begin position="78"/>
        <end position="135"/>
    </location>
</feature>
<protein>
    <recommendedName>
        <fullName evidence="4">Retrotransposon gag domain-containing protein</fullName>
    </recommendedName>
</protein>
<reference evidence="2 3" key="1">
    <citation type="submission" date="2017-11" db="EMBL/GenBank/DDBJ databases">
        <title>De-novo sequencing of pomegranate (Punica granatum L.) genome.</title>
        <authorList>
            <person name="Akparov Z."/>
            <person name="Amiraslanov A."/>
            <person name="Hajiyeva S."/>
            <person name="Abbasov M."/>
            <person name="Kaur K."/>
            <person name="Hamwieh A."/>
            <person name="Solovyev V."/>
            <person name="Salamov A."/>
            <person name="Braich B."/>
            <person name="Kosarev P."/>
            <person name="Mahmoud A."/>
            <person name="Hajiyev E."/>
            <person name="Babayeva S."/>
            <person name="Izzatullayeva V."/>
            <person name="Mammadov A."/>
            <person name="Mammadov A."/>
            <person name="Sharifova S."/>
            <person name="Ojaghi J."/>
            <person name="Eynullazada K."/>
            <person name="Bayramov B."/>
            <person name="Abdulazimova A."/>
            <person name="Shahmuradov I."/>
        </authorList>
    </citation>
    <scope>NUCLEOTIDE SEQUENCE [LARGE SCALE GENOMIC DNA]</scope>
    <source>
        <strain evidence="3">cv. AG2017</strain>
        <tissue evidence="2">Leaf</tissue>
    </source>
</reference>
<evidence type="ECO:0008006" key="4">
    <source>
        <dbReference type="Google" id="ProtNLM"/>
    </source>
</evidence>
<accession>A0A2I0J8K5</accession>
<keyword evidence="3" id="KW-1185">Reference proteome</keyword>
<dbReference type="PANTHER" id="PTHR33240">
    <property type="entry name" value="OS08G0508500 PROTEIN"/>
    <property type="match status" value="1"/>
</dbReference>
<dbReference type="CDD" id="cd00303">
    <property type="entry name" value="retropepsin_like"/>
    <property type="match status" value="1"/>
</dbReference>
<feature type="region of interest" description="Disordered" evidence="1">
    <location>
        <begin position="1"/>
        <end position="54"/>
    </location>
</feature>
<dbReference type="EMBL" id="PGOL01001925">
    <property type="protein sequence ID" value="PKI52581.1"/>
    <property type="molecule type" value="Genomic_DNA"/>
</dbReference>
<dbReference type="PANTHER" id="PTHR33240:SF15">
    <property type="entry name" value="GAG-PRO-LIKE PROTEIN"/>
    <property type="match status" value="1"/>
</dbReference>
<evidence type="ECO:0000313" key="3">
    <source>
        <dbReference type="Proteomes" id="UP000233551"/>
    </source>
</evidence>
<dbReference type="Gene3D" id="2.40.70.10">
    <property type="entry name" value="Acid Proteases"/>
    <property type="match status" value="1"/>
</dbReference>
<gene>
    <name evidence="2" type="ORF">CRG98_027009</name>
</gene>
<comment type="caution">
    <text evidence="2">The sequence shown here is derived from an EMBL/GenBank/DDBJ whole genome shotgun (WGS) entry which is preliminary data.</text>
</comment>
<dbReference type="InterPro" id="IPR021109">
    <property type="entry name" value="Peptidase_aspartic_dom_sf"/>
</dbReference>
<feature type="compositionally biased region" description="Polar residues" evidence="1">
    <location>
        <begin position="78"/>
        <end position="87"/>
    </location>
</feature>
<dbReference type="Proteomes" id="UP000233551">
    <property type="component" value="Unassembled WGS sequence"/>
</dbReference>
<dbReference type="STRING" id="22663.A0A2I0J8K5"/>
<dbReference type="AlphaFoldDB" id="A0A2I0J8K5"/>
<feature type="compositionally biased region" description="Low complexity" evidence="1">
    <location>
        <begin position="113"/>
        <end position="131"/>
    </location>
</feature>
<evidence type="ECO:0000313" key="2">
    <source>
        <dbReference type="EMBL" id="PKI52581.1"/>
    </source>
</evidence>
<sequence>MGIKLGRIKGPTGKKEAESSKKTNARTSSSGSKKGKESSVNAVNPGRQGTPQYSLNFAPALSVTQAYAPPPIHYQQQSYSTLSSPISQPIFHNYTPASHQTRQNRPPPPRPYQPGQQASSSQGQQGGASQPRQREQFTTLPAPLSHIYRQLLAGSRIIQEAPSRYFNPANQDQSKHCEFHMGAPGHTTDDCWKLREKIQEMIKKRQLSFNASKPPNVQVNPLLDHGSSLRPTINMISVCALGEEENKKKTPTPFVIVYVSEETTVGFTGSSVSLAIVVIDVPAKEPYQDNRVPWMYESCIDNLEQQMSVMEVPKETAPGQIEETINTIFSNTTSFSNDELHFEGYGLSRALHIVCKCNNFIVGRVMIDNGSTLNMCPVSTLKQMNVDFNRIQPSKTAVRRFDGSRRDVNGEIDLPIYVGPCSFAVTFQVLDIPNAFNLLLRRPWIHSAGVVPSSLHQKLKFIVEGKLITVKG</sequence>
<name>A0A2I0J8K5_PUNGR</name>
<proteinExistence type="predicted"/>